<dbReference type="SMART" id="SM00829">
    <property type="entry name" value="PKS_ER"/>
    <property type="match status" value="1"/>
</dbReference>
<evidence type="ECO:0000259" key="3">
    <source>
        <dbReference type="SMART" id="SM00829"/>
    </source>
</evidence>
<dbReference type="SUPFAM" id="SSF51735">
    <property type="entry name" value="NAD(P)-binding Rossmann-fold domains"/>
    <property type="match status" value="1"/>
</dbReference>
<keyword evidence="5" id="KW-1185">Reference proteome</keyword>
<dbReference type="InterPro" id="IPR036291">
    <property type="entry name" value="NAD(P)-bd_dom_sf"/>
</dbReference>
<evidence type="ECO:0000313" key="4">
    <source>
        <dbReference type="EMBL" id="KRM88310.1"/>
    </source>
</evidence>
<proteinExistence type="predicted"/>
<dbReference type="Pfam" id="PF08240">
    <property type="entry name" value="ADH_N"/>
    <property type="match status" value="1"/>
</dbReference>
<feature type="domain" description="Enoyl reductase (ER)" evidence="3">
    <location>
        <begin position="10"/>
        <end position="310"/>
    </location>
</feature>
<dbReference type="SUPFAM" id="SSF50129">
    <property type="entry name" value="GroES-like"/>
    <property type="match status" value="1"/>
</dbReference>
<dbReference type="Gene3D" id="3.90.180.10">
    <property type="entry name" value="Medium-chain alcohol dehydrogenases, catalytic domain"/>
    <property type="match status" value="1"/>
</dbReference>
<evidence type="ECO:0000256" key="1">
    <source>
        <dbReference type="ARBA" id="ARBA00022857"/>
    </source>
</evidence>
<comment type="caution">
    <text evidence="4">The sequence shown here is derived from an EMBL/GenBank/DDBJ whole genome shotgun (WGS) entry which is preliminary data.</text>
</comment>
<dbReference type="InterPro" id="IPR020843">
    <property type="entry name" value="ER"/>
</dbReference>
<evidence type="ECO:0000313" key="5">
    <source>
        <dbReference type="Proteomes" id="UP000051789"/>
    </source>
</evidence>
<dbReference type="PATRIC" id="fig|1423810.4.peg.620"/>
<name>A0A0R2CJP0_9LACO</name>
<dbReference type="Proteomes" id="UP000051789">
    <property type="component" value="Unassembled WGS sequence"/>
</dbReference>
<organism evidence="4 5">
    <name type="scientific">Lacticaseibacillus thailandensis DSM 22698 = JCM 13996</name>
    <dbReference type="NCBI Taxonomy" id="1423810"/>
    <lineage>
        <taxon>Bacteria</taxon>
        <taxon>Bacillati</taxon>
        <taxon>Bacillota</taxon>
        <taxon>Bacilli</taxon>
        <taxon>Lactobacillales</taxon>
        <taxon>Lactobacillaceae</taxon>
        <taxon>Lacticaseibacillus</taxon>
    </lineage>
</organism>
<accession>A0A0R2CJP0</accession>
<protein>
    <submittedName>
        <fullName evidence="4">NADPH quinone reductase</fullName>
    </submittedName>
</protein>
<keyword evidence="1" id="KW-0521">NADP</keyword>
<dbReference type="STRING" id="1423810.FD19_GL000604"/>
<dbReference type="GO" id="GO:0070402">
    <property type="term" value="F:NADPH binding"/>
    <property type="evidence" value="ECO:0007669"/>
    <property type="project" value="TreeGrafter"/>
</dbReference>
<dbReference type="GO" id="GO:0016651">
    <property type="term" value="F:oxidoreductase activity, acting on NAD(P)H"/>
    <property type="evidence" value="ECO:0007669"/>
    <property type="project" value="TreeGrafter"/>
</dbReference>
<reference evidence="4 5" key="1">
    <citation type="journal article" date="2015" name="Genome Announc.">
        <title>Expanding the biotechnology potential of lactobacilli through comparative genomics of 213 strains and associated genera.</title>
        <authorList>
            <person name="Sun Z."/>
            <person name="Harris H.M."/>
            <person name="McCann A."/>
            <person name="Guo C."/>
            <person name="Argimon S."/>
            <person name="Zhang W."/>
            <person name="Yang X."/>
            <person name="Jeffery I.B."/>
            <person name="Cooney J.C."/>
            <person name="Kagawa T.F."/>
            <person name="Liu W."/>
            <person name="Song Y."/>
            <person name="Salvetti E."/>
            <person name="Wrobel A."/>
            <person name="Rasinkangas P."/>
            <person name="Parkhill J."/>
            <person name="Rea M.C."/>
            <person name="O'Sullivan O."/>
            <person name="Ritari J."/>
            <person name="Douillard F.P."/>
            <person name="Paul Ross R."/>
            <person name="Yang R."/>
            <person name="Briner A.E."/>
            <person name="Felis G.E."/>
            <person name="de Vos W.M."/>
            <person name="Barrangou R."/>
            <person name="Klaenhammer T.R."/>
            <person name="Caufield P.W."/>
            <person name="Cui Y."/>
            <person name="Zhang H."/>
            <person name="O'Toole P.W."/>
        </authorList>
    </citation>
    <scope>NUCLEOTIDE SEQUENCE [LARGE SCALE GENOMIC DNA]</scope>
    <source>
        <strain evidence="4 5">DSM 22698</strain>
    </source>
</reference>
<dbReference type="InterPro" id="IPR011032">
    <property type="entry name" value="GroES-like_sf"/>
</dbReference>
<dbReference type="RefSeq" id="WP_056969084.1">
    <property type="nucleotide sequence ID" value="NZ_AYZK01000001.1"/>
</dbReference>
<sequence>MLRFGFNQFGGPEVFTTIEAPIPQPHDGQVQIRVLGFGVNPYDAALRSGAAAKDRPLDFPIVPGVDVAGIITAIGPGVTDLTVGDQVLNYRPLGGYSEYVRASVNKVARIPDGIPVVQAAGLPQSTVVAHTILRELLQIQPGNTIAVIGAAGSVGSIVLQLAHYLGLRTIAIAHSHHHETLTRFNPDEIGHYDLEDVGARFTNQADYVVNASAGGNDHGVGVRMLKRKGQYVSVAFSTVDKTVKPSATYLQVGVGPRPDVPAAFALLQAASASGEGIRLPIATKLPMTLAGVIAAHELILTRHGAGKIVCVAPELEETD</sequence>
<dbReference type="InterPro" id="IPR013154">
    <property type="entry name" value="ADH-like_N"/>
</dbReference>
<evidence type="ECO:0000256" key="2">
    <source>
        <dbReference type="ARBA" id="ARBA00023002"/>
    </source>
</evidence>
<keyword evidence="2" id="KW-0560">Oxidoreductase</keyword>
<dbReference type="PANTHER" id="PTHR48106">
    <property type="entry name" value="QUINONE OXIDOREDUCTASE PIG3-RELATED"/>
    <property type="match status" value="1"/>
</dbReference>
<dbReference type="Gene3D" id="3.40.50.720">
    <property type="entry name" value="NAD(P)-binding Rossmann-like Domain"/>
    <property type="match status" value="1"/>
</dbReference>
<dbReference type="CDD" id="cd05289">
    <property type="entry name" value="MDR_like_2"/>
    <property type="match status" value="1"/>
</dbReference>
<dbReference type="EMBL" id="AYZK01000001">
    <property type="protein sequence ID" value="KRM88310.1"/>
    <property type="molecule type" value="Genomic_DNA"/>
</dbReference>
<gene>
    <name evidence="4" type="ORF">FD19_GL000604</name>
</gene>
<dbReference type="AlphaFoldDB" id="A0A0R2CJP0"/>